<dbReference type="Proteomes" id="UP000198797">
    <property type="component" value="Unassembled WGS sequence"/>
</dbReference>
<accession>A0A1C4ZI94</accession>
<dbReference type="InterPro" id="IPR015797">
    <property type="entry name" value="NUDIX_hydrolase-like_dom_sf"/>
</dbReference>
<organism evidence="2 3">
    <name type="scientific">Micromonospora matsumotoense</name>
    <dbReference type="NCBI Taxonomy" id="121616"/>
    <lineage>
        <taxon>Bacteria</taxon>
        <taxon>Bacillati</taxon>
        <taxon>Actinomycetota</taxon>
        <taxon>Actinomycetes</taxon>
        <taxon>Micromonosporales</taxon>
        <taxon>Micromonosporaceae</taxon>
        <taxon>Micromonospora</taxon>
    </lineage>
</organism>
<evidence type="ECO:0000256" key="1">
    <source>
        <dbReference type="SAM" id="MobiDB-lite"/>
    </source>
</evidence>
<feature type="region of interest" description="Disordered" evidence="1">
    <location>
        <begin position="40"/>
        <end position="70"/>
    </location>
</feature>
<dbReference type="EMBL" id="FMCU01000009">
    <property type="protein sequence ID" value="SCF32658.1"/>
    <property type="molecule type" value="Genomic_DNA"/>
</dbReference>
<evidence type="ECO:0000313" key="3">
    <source>
        <dbReference type="Proteomes" id="UP000198797"/>
    </source>
</evidence>
<proteinExistence type="predicted"/>
<dbReference type="AlphaFoldDB" id="A0A1C4ZI94"/>
<sequence length="70" mass="7203">MLVEAAPDRCLLARHAGAGPDGYSLLAGFVEVGESLADRGRLTGAQRIRTPTGGPGGPSSRPSVTATRNW</sequence>
<evidence type="ECO:0000313" key="2">
    <source>
        <dbReference type="EMBL" id="SCF32658.1"/>
    </source>
</evidence>
<reference evidence="3" key="1">
    <citation type="submission" date="2016-06" db="EMBL/GenBank/DDBJ databases">
        <authorList>
            <person name="Varghese N."/>
            <person name="Submissions Spin"/>
        </authorList>
    </citation>
    <scope>NUCLEOTIDE SEQUENCE [LARGE SCALE GENOMIC DNA]</scope>
    <source>
        <strain evidence="3">DSM 44100</strain>
    </source>
</reference>
<name>A0A1C4ZI94_9ACTN</name>
<keyword evidence="3" id="KW-1185">Reference proteome</keyword>
<dbReference type="SUPFAM" id="SSF55811">
    <property type="entry name" value="Nudix"/>
    <property type="match status" value="1"/>
</dbReference>
<gene>
    <name evidence="2" type="ORF">GA0070216_109260</name>
</gene>
<protein>
    <submittedName>
        <fullName evidence="2">Uncharacterized protein</fullName>
    </submittedName>
</protein>